<evidence type="ECO:0000313" key="2">
    <source>
        <dbReference type="Proteomes" id="UP000824321"/>
    </source>
</evidence>
<proteinExistence type="predicted"/>
<protein>
    <submittedName>
        <fullName evidence="1">Uncharacterized protein</fullName>
    </submittedName>
</protein>
<organism evidence="1 2">
    <name type="scientific">Qipengyuania gelatinilytica</name>
    <dbReference type="NCBI Taxonomy" id="2867231"/>
    <lineage>
        <taxon>Bacteria</taxon>
        <taxon>Pseudomonadati</taxon>
        <taxon>Pseudomonadota</taxon>
        <taxon>Alphaproteobacteria</taxon>
        <taxon>Sphingomonadales</taxon>
        <taxon>Erythrobacteraceae</taxon>
        <taxon>Qipengyuania</taxon>
    </lineage>
</organism>
<sequence length="128" mass="13998">MAQDTTREIVSKPDAADFARAEAAVAPIIALIEAEKMQEAIHAAASGSPLFASKGAELTSLGGQARNAVDIYGPVERCILQSRDYTTELRFHLNYVCQHRDLLIQWKFNVDELPGGLTITNVSFSDTF</sequence>
<dbReference type="RefSeq" id="WP_221431419.1">
    <property type="nucleotide sequence ID" value="NZ_CP081294.1"/>
</dbReference>
<evidence type="ECO:0000313" key="1">
    <source>
        <dbReference type="EMBL" id="QZD95690.1"/>
    </source>
</evidence>
<keyword evidence="2" id="KW-1185">Reference proteome</keyword>
<reference evidence="1 2" key="1">
    <citation type="submission" date="2021-08" db="EMBL/GenBank/DDBJ databases">
        <title>Comparative Genomics Analysis of the Genus Qipengyuania Reveals Extensive Genetic Diversity and Metabolic Versatility, Including the Description of Fifteen Novel Species.</title>
        <authorList>
            <person name="Liu Y."/>
        </authorList>
    </citation>
    <scope>NUCLEOTIDE SEQUENCE [LARGE SCALE GENOMIC DNA]</scope>
    <source>
        <strain evidence="1 2">1NDH1</strain>
    </source>
</reference>
<name>A0ABX9A339_9SPHN</name>
<dbReference type="Proteomes" id="UP000824321">
    <property type="component" value="Chromosome"/>
</dbReference>
<gene>
    <name evidence="1" type="ORF">K3136_02895</name>
</gene>
<accession>A0ABX9A339</accession>
<dbReference type="EMBL" id="CP081294">
    <property type="protein sequence ID" value="QZD95690.1"/>
    <property type="molecule type" value="Genomic_DNA"/>
</dbReference>